<keyword evidence="3" id="KW-1185">Reference proteome</keyword>
<protein>
    <submittedName>
        <fullName evidence="2">Uncharacterized protein</fullName>
    </submittedName>
</protein>
<dbReference type="SUPFAM" id="SSF46689">
    <property type="entry name" value="Homeodomain-like"/>
    <property type="match status" value="1"/>
</dbReference>
<dbReference type="CDD" id="cd00085">
    <property type="entry name" value="HNHc"/>
    <property type="match status" value="1"/>
</dbReference>
<dbReference type="OrthoDB" id="2085958at2"/>
<proteinExistence type="predicted"/>
<organism evidence="2 3">
    <name type="scientific">Micromonospora endolithica</name>
    <dbReference type="NCBI Taxonomy" id="230091"/>
    <lineage>
        <taxon>Bacteria</taxon>
        <taxon>Bacillati</taxon>
        <taxon>Actinomycetota</taxon>
        <taxon>Actinomycetes</taxon>
        <taxon>Micromonosporales</taxon>
        <taxon>Micromonosporaceae</taxon>
        <taxon>Micromonospora</taxon>
    </lineage>
</organism>
<dbReference type="Proteomes" id="UP000281726">
    <property type="component" value="Unassembled WGS sequence"/>
</dbReference>
<dbReference type="InterPro" id="IPR009057">
    <property type="entry name" value="Homeodomain-like_sf"/>
</dbReference>
<accession>A0A3A9ZNC9</accession>
<dbReference type="AlphaFoldDB" id="A0A3A9ZNC9"/>
<sequence>MRLLGVRISGGSHAHISRQLKRFGVDTSHFTGQAHNRGRPGRRRSSSQVLVKLPPEARRVPGARLQRALAFIGIPEACERCGVGPLWLGRPLVLHVDHVNGDFLDNRPPNLRLLCPNCHSQTSTFAGRNRGVALRPAGADPADQRSTLPASPEETVALLRRVDAGELTAVAAARRLGCTRDHIRTLSRRLKATGTIAAAPRRHDRPVRRRYRDAVLRLALAQPDLGARRIAEMLTEPPDGEPPISHRTVQLILREAGLATIADRRSRLSGSAGVA</sequence>
<feature type="compositionally biased region" description="Basic residues" evidence="1">
    <location>
        <begin position="36"/>
        <end position="45"/>
    </location>
</feature>
<dbReference type="InterPro" id="IPR003615">
    <property type="entry name" value="HNH_nuc"/>
</dbReference>
<feature type="region of interest" description="Disordered" evidence="1">
    <location>
        <begin position="27"/>
        <end position="48"/>
    </location>
</feature>
<reference evidence="2 3" key="1">
    <citation type="journal article" date="2004" name="Syst. Appl. Microbiol.">
        <title>Cryptoendolithic actinomycetes from antarctic sandstone rock samples: Micromonospora endolithica sp. nov. and two isolates related to Micromonospora coerulea Jensen 1932.</title>
        <authorList>
            <person name="Hirsch P."/>
            <person name="Mevs U."/>
            <person name="Kroppenstedt R.M."/>
            <person name="Schumann P."/>
            <person name="Stackebrandt E."/>
        </authorList>
    </citation>
    <scope>NUCLEOTIDE SEQUENCE [LARGE SCALE GENOMIC DNA]</scope>
    <source>
        <strain evidence="2 3">JCM 12677</strain>
    </source>
</reference>
<name>A0A3A9ZNC9_9ACTN</name>
<evidence type="ECO:0000313" key="3">
    <source>
        <dbReference type="Proteomes" id="UP000281726"/>
    </source>
</evidence>
<dbReference type="EMBL" id="RBAK01000002">
    <property type="protein sequence ID" value="RKN49669.1"/>
    <property type="molecule type" value="Genomic_DNA"/>
</dbReference>
<gene>
    <name evidence="2" type="ORF">D7223_08475</name>
</gene>
<evidence type="ECO:0000313" key="2">
    <source>
        <dbReference type="EMBL" id="RKN49669.1"/>
    </source>
</evidence>
<evidence type="ECO:0000256" key="1">
    <source>
        <dbReference type="SAM" id="MobiDB-lite"/>
    </source>
</evidence>
<comment type="caution">
    <text evidence="2">The sequence shown here is derived from an EMBL/GenBank/DDBJ whole genome shotgun (WGS) entry which is preliminary data.</text>
</comment>